<reference evidence="8 9" key="1">
    <citation type="submission" date="2023-11" db="EMBL/GenBank/DDBJ databases">
        <title>Halocaridina rubra genome assembly.</title>
        <authorList>
            <person name="Smith C."/>
        </authorList>
    </citation>
    <scope>NUCLEOTIDE SEQUENCE [LARGE SCALE GENOMIC DNA]</scope>
    <source>
        <strain evidence="8">EP-1</strain>
        <tissue evidence="8">Whole</tissue>
    </source>
</reference>
<evidence type="ECO:0000256" key="1">
    <source>
        <dbReference type="ARBA" id="ARBA00004141"/>
    </source>
</evidence>
<dbReference type="GO" id="GO:0005319">
    <property type="term" value="F:lipid transporter activity"/>
    <property type="evidence" value="ECO:0007669"/>
    <property type="project" value="TreeGrafter"/>
</dbReference>
<feature type="transmembrane region" description="Helical" evidence="5">
    <location>
        <begin position="243"/>
        <end position="263"/>
    </location>
</feature>
<evidence type="ECO:0000256" key="5">
    <source>
        <dbReference type="SAM" id="Phobius"/>
    </source>
</evidence>
<keyword evidence="9" id="KW-1185">Reference proteome</keyword>
<sequence>MASTGTVILVATLVLNIHERKKSDKSNYRSVSLTSVICKTMETITRDHNLQHLNLNEFLQDCQYRQEVPVNMTLSFNDSFVHSLPILTNLLSNTILSAIGNSSTISILSQMLPQLQGEAKFDVTTFFAPFMIGMTFTIVPCGLAMDIVADREIGVRNMMRLNGVGFHLYFSSSFLVMGAMYIICYISLLIIIAAFNLASLMIPPAFAAIAILYLLYMPVALLYSGVFGYIFDKAETARQFYPSIATTIGMLCYNAVSIVDMTVGVNDNGVSVAKYIHYVVTILFPHYIPFGLLYYINKIYILCSIKGDCSSLTAGDYMTGEIIVMFVMLLIDIPLYYILLRLADTLKLGGSWREALWIKSPPPNMSKESGIDAPTNEDDDVIAERAAVSASLMNGGEVSPAIIYDLGKAYKAPDKKENPCKPSKKKEKEFVALKSVSLEVKAGQVFGLLGPNGAGKTTSLRIMTAQEKPSKGRVQICGKEIVSSLSEVFANLGYCPQHDALWRNITVAEHIQVLADIRGVREDQVKPISYCKKGRFEEVKGYFFEYPCIPSRVSPMILHPRMGGTGHGRPIGWSAFPSKRINLSPYSGGLRTQILYMTILVSVVSFGLSQTLLDKLISVEEA</sequence>
<evidence type="ECO:0000256" key="4">
    <source>
        <dbReference type="ARBA" id="ARBA00023136"/>
    </source>
</evidence>
<dbReference type="Gene3D" id="3.40.50.300">
    <property type="entry name" value="P-loop containing nucleotide triphosphate hydrolases"/>
    <property type="match status" value="1"/>
</dbReference>
<organism evidence="8 9">
    <name type="scientific">Halocaridina rubra</name>
    <name type="common">Hawaiian red shrimp</name>
    <dbReference type="NCBI Taxonomy" id="373956"/>
    <lineage>
        <taxon>Eukaryota</taxon>
        <taxon>Metazoa</taxon>
        <taxon>Ecdysozoa</taxon>
        <taxon>Arthropoda</taxon>
        <taxon>Crustacea</taxon>
        <taxon>Multicrustacea</taxon>
        <taxon>Malacostraca</taxon>
        <taxon>Eumalacostraca</taxon>
        <taxon>Eucarida</taxon>
        <taxon>Decapoda</taxon>
        <taxon>Pleocyemata</taxon>
        <taxon>Caridea</taxon>
        <taxon>Atyoidea</taxon>
        <taxon>Atyidae</taxon>
        <taxon>Halocaridina</taxon>
    </lineage>
</organism>
<dbReference type="Pfam" id="PF12698">
    <property type="entry name" value="ABC2_membrane_3"/>
    <property type="match status" value="1"/>
</dbReference>
<evidence type="ECO:0000256" key="3">
    <source>
        <dbReference type="ARBA" id="ARBA00022989"/>
    </source>
</evidence>
<dbReference type="AlphaFoldDB" id="A0AAN8X015"/>
<dbReference type="GO" id="GO:0005524">
    <property type="term" value="F:ATP binding"/>
    <property type="evidence" value="ECO:0007669"/>
    <property type="project" value="InterPro"/>
</dbReference>
<dbReference type="PANTHER" id="PTHR19229:SF209">
    <property type="entry name" value="ATP-BINDING CASSETTE SUB-FAMILY A MEMBER 5 ISOFORM X1"/>
    <property type="match status" value="1"/>
</dbReference>
<proteinExistence type="predicted"/>
<dbReference type="GO" id="GO:0016020">
    <property type="term" value="C:membrane"/>
    <property type="evidence" value="ECO:0007669"/>
    <property type="project" value="UniProtKB-SubCell"/>
</dbReference>
<gene>
    <name evidence="8" type="primary">ABCA10</name>
    <name evidence="8" type="ORF">SK128_018329</name>
</gene>
<dbReference type="SUPFAM" id="SSF52540">
    <property type="entry name" value="P-loop containing nucleoside triphosphate hydrolases"/>
    <property type="match status" value="1"/>
</dbReference>
<keyword evidence="2 5" id="KW-0812">Transmembrane</keyword>
<evidence type="ECO:0000256" key="2">
    <source>
        <dbReference type="ARBA" id="ARBA00022692"/>
    </source>
</evidence>
<dbReference type="Proteomes" id="UP001381693">
    <property type="component" value="Unassembled WGS sequence"/>
</dbReference>
<dbReference type="GO" id="GO:0016887">
    <property type="term" value="F:ATP hydrolysis activity"/>
    <property type="evidence" value="ECO:0007669"/>
    <property type="project" value="InterPro"/>
</dbReference>
<comment type="subcellular location">
    <subcellularLocation>
        <location evidence="1">Membrane</location>
        <topology evidence="1">Multi-pass membrane protein</topology>
    </subcellularLocation>
</comment>
<dbReference type="EMBL" id="JAXCGZ010011824">
    <property type="protein sequence ID" value="KAK7074087.1"/>
    <property type="molecule type" value="Genomic_DNA"/>
</dbReference>
<dbReference type="Pfam" id="PF00005">
    <property type="entry name" value="ABC_tran"/>
    <property type="match status" value="1"/>
</dbReference>
<feature type="transmembrane region" description="Helical" evidence="5">
    <location>
        <begin position="126"/>
        <end position="148"/>
    </location>
</feature>
<evidence type="ECO:0000313" key="9">
    <source>
        <dbReference type="Proteomes" id="UP001381693"/>
    </source>
</evidence>
<protein>
    <submittedName>
        <fullName evidence="8">ABC-2 transporter protein</fullName>
    </submittedName>
</protein>
<name>A0AAN8X015_HALRR</name>
<feature type="domain" description="ABC transporter" evidence="6">
    <location>
        <begin position="433"/>
        <end position="522"/>
    </location>
</feature>
<dbReference type="InterPro" id="IPR013525">
    <property type="entry name" value="ABC2_TM"/>
</dbReference>
<evidence type="ECO:0000313" key="8">
    <source>
        <dbReference type="EMBL" id="KAK7074087.1"/>
    </source>
</evidence>
<evidence type="ECO:0000259" key="7">
    <source>
        <dbReference type="Pfam" id="PF12698"/>
    </source>
</evidence>
<dbReference type="InterPro" id="IPR026082">
    <property type="entry name" value="ABCA"/>
</dbReference>
<evidence type="ECO:0000259" key="6">
    <source>
        <dbReference type="Pfam" id="PF00005"/>
    </source>
</evidence>
<comment type="caution">
    <text evidence="8">The sequence shown here is derived from an EMBL/GenBank/DDBJ whole genome shotgun (WGS) entry which is preliminary data.</text>
</comment>
<dbReference type="InterPro" id="IPR027417">
    <property type="entry name" value="P-loop_NTPase"/>
</dbReference>
<feature type="transmembrane region" description="Helical" evidence="5">
    <location>
        <begin position="275"/>
        <end position="296"/>
    </location>
</feature>
<dbReference type="InterPro" id="IPR003439">
    <property type="entry name" value="ABC_transporter-like_ATP-bd"/>
</dbReference>
<dbReference type="GO" id="GO:0140359">
    <property type="term" value="F:ABC-type transporter activity"/>
    <property type="evidence" value="ECO:0007669"/>
    <property type="project" value="InterPro"/>
</dbReference>
<feature type="transmembrane region" description="Helical" evidence="5">
    <location>
        <begin position="207"/>
        <end position="231"/>
    </location>
</feature>
<accession>A0AAN8X015</accession>
<keyword evidence="3 5" id="KW-1133">Transmembrane helix</keyword>
<feature type="transmembrane region" description="Helical" evidence="5">
    <location>
        <begin position="168"/>
        <end position="195"/>
    </location>
</feature>
<feature type="transmembrane region" description="Helical" evidence="5">
    <location>
        <begin position="317"/>
        <end position="339"/>
    </location>
</feature>
<feature type="domain" description="ABC-2 type transporter transmembrane" evidence="7">
    <location>
        <begin position="67"/>
        <end position="339"/>
    </location>
</feature>
<keyword evidence="4 5" id="KW-0472">Membrane</keyword>
<dbReference type="PANTHER" id="PTHR19229">
    <property type="entry name" value="ATP-BINDING CASSETTE TRANSPORTER SUBFAMILY A ABCA"/>
    <property type="match status" value="1"/>
</dbReference>